<dbReference type="InterPro" id="IPR003399">
    <property type="entry name" value="Mce/MlaD"/>
</dbReference>
<dbReference type="InterPro" id="IPR052336">
    <property type="entry name" value="MlaD_Phospholipid_Transporter"/>
</dbReference>
<evidence type="ECO:0000313" key="5">
    <source>
        <dbReference type="Proteomes" id="UP001564626"/>
    </source>
</evidence>
<dbReference type="PANTHER" id="PTHR33371">
    <property type="entry name" value="INTERMEMBRANE PHOSPHOLIPID TRANSPORT SYSTEM BINDING PROTEIN MLAD-RELATED"/>
    <property type="match status" value="1"/>
</dbReference>
<dbReference type="PANTHER" id="PTHR33371:SF15">
    <property type="entry name" value="LIPOPROTEIN LPRN"/>
    <property type="match status" value="1"/>
</dbReference>
<reference evidence="4 5" key="1">
    <citation type="submission" date="2024-08" db="EMBL/GenBank/DDBJ databases">
        <title>Genome mining of Saccharopolyspora cebuensis PGLac3 from Nigerian medicinal plant.</title>
        <authorList>
            <person name="Ezeobiora C.E."/>
            <person name="Igbokwe N.H."/>
            <person name="Amin D.H."/>
            <person name="Mendie U.E."/>
        </authorList>
    </citation>
    <scope>NUCLEOTIDE SEQUENCE [LARGE SCALE GENOMIC DNA]</scope>
    <source>
        <strain evidence="4 5">PGLac3</strain>
    </source>
</reference>
<accession>A0ABV4CN58</accession>
<dbReference type="Pfam" id="PF11887">
    <property type="entry name" value="Mce4_CUP1"/>
    <property type="match status" value="1"/>
</dbReference>
<keyword evidence="5" id="KW-1185">Reference proteome</keyword>
<dbReference type="EMBL" id="JBGEHV010000036">
    <property type="protein sequence ID" value="MEY8041407.1"/>
    <property type="molecule type" value="Genomic_DNA"/>
</dbReference>
<dbReference type="InterPro" id="IPR005693">
    <property type="entry name" value="Mce"/>
</dbReference>
<protein>
    <submittedName>
        <fullName evidence="4">MCE family protein</fullName>
    </submittedName>
</protein>
<gene>
    <name evidence="4" type="ORF">AB8O55_18540</name>
</gene>
<evidence type="ECO:0000259" key="2">
    <source>
        <dbReference type="Pfam" id="PF02470"/>
    </source>
</evidence>
<comment type="caution">
    <text evidence="4">The sequence shown here is derived from an EMBL/GenBank/DDBJ whole genome shotgun (WGS) entry which is preliminary data.</text>
</comment>
<evidence type="ECO:0000313" key="4">
    <source>
        <dbReference type="EMBL" id="MEY8041407.1"/>
    </source>
</evidence>
<feature type="domain" description="Mce/MlaD" evidence="2">
    <location>
        <begin position="39"/>
        <end position="112"/>
    </location>
</feature>
<dbReference type="Proteomes" id="UP001564626">
    <property type="component" value="Unassembled WGS sequence"/>
</dbReference>
<organism evidence="4 5">
    <name type="scientific">Saccharopolyspora cebuensis</name>
    <dbReference type="NCBI Taxonomy" id="418759"/>
    <lineage>
        <taxon>Bacteria</taxon>
        <taxon>Bacillati</taxon>
        <taxon>Actinomycetota</taxon>
        <taxon>Actinomycetes</taxon>
        <taxon>Pseudonocardiales</taxon>
        <taxon>Pseudonocardiaceae</taxon>
        <taxon>Saccharopolyspora</taxon>
    </lineage>
</organism>
<sequence length="347" mass="35512">MTATRALLAAAVAGAALTTGGCGLSLHALDVGTSPGGPTKRITAVFTDAGRLPVGGVVRRGPQVVGRVAEVRARDFRAVVRLEVRADVRLPADTTARLELSSALGEEQVVLEAPAGASRRPPLADGAVLGVDRTSRGPAVEDTLAALGTMLNGAGIDQARTVVTELNDALAGREGQVRTLLGELRSVLVTLDDQRGRIIAALDSIHAASGRLAASRAAIGESAERLRPVVEGLVAERDRFGALLAGTAELSGAADRLVAASADSVARQVEALRPVLADLRTFEGTLGETLTGLQEFARLFQQATPGDYVLFNGTVDVPGSIAELFAPGSPTPVPPDNPLGRVLGGGA</sequence>
<dbReference type="PROSITE" id="PS51257">
    <property type="entry name" value="PROKAR_LIPOPROTEIN"/>
    <property type="match status" value="1"/>
</dbReference>
<proteinExistence type="predicted"/>
<feature type="domain" description="Mammalian cell entry C-terminal" evidence="3">
    <location>
        <begin position="121"/>
        <end position="304"/>
    </location>
</feature>
<name>A0ABV4CN58_9PSEU</name>
<dbReference type="NCBIfam" id="TIGR00996">
    <property type="entry name" value="Mtu_fam_mce"/>
    <property type="match status" value="1"/>
</dbReference>
<evidence type="ECO:0000256" key="1">
    <source>
        <dbReference type="SAM" id="MobiDB-lite"/>
    </source>
</evidence>
<evidence type="ECO:0000259" key="3">
    <source>
        <dbReference type="Pfam" id="PF11887"/>
    </source>
</evidence>
<feature type="region of interest" description="Disordered" evidence="1">
    <location>
        <begin position="328"/>
        <end position="347"/>
    </location>
</feature>
<dbReference type="InterPro" id="IPR024516">
    <property type="entry name" value="Mce_C"/>
</dbReference>
<dbReference type="RefSeq" id="WP_345365721.1">
    <property type="nucleotide sequence ID" value="NZ_BAABII010000016.1"/>
</dbReference>
<dbReference type="Pfam" id="PF02470">
    <property type="entry name" value="MlaD"/>
    <property type="match status" value="1"/>
</dbReference>